<proteinExistence type="predicted"/>
<dbReference type="Proteomes" id="UP000679691">
    <property type="component" value="Unassembled WGS sequence"/>
</dbReference>
<dbReference type="InterPro" id="IPR001789">
    <property type="entry name" value="Sig_transdc_resp-reg_receiver"/>
</dbReference>
<evidence type="ECO:0000259" key="2">
    <source>
        <dbReference type="PROSITE" id="PS50110"/>
    </source>
</evidence>
<feature type="modified residue" description="4-aspartylphosphate" evidence="1">
    <location>
        <position position="60"/>
    </location>
</feature>
<reference evidence="3" key="1">
    <citation type="submission" date="2021-03" db="EMBL/GenBank/DDBJ databases">
        <authorList>
            <person name="Lu T."/>
            <person name="Wang Q."/>
            <person name="Han X."/>
        </authorList>
    </citation>
    <scope>NUCLEOTIDE SEQUENCE</scope>
    <source>
        <strain evidence="3">WQ 2009</strain>
    </source>
</reference>
<name>A0A8T4HCM9_9SPHI</name>
<dbReference type="SUPFAM" id="SSF52172">
    <property type="entry name" value="CheY-like"/>
    <property type="match status" value="1"/>
</dbReference>
<sequence>MEKILRLLYVEDDAQNRDGLVDVFNEDKIDDYTIFIEGIDSFDTAVEKINVNHYHIVILDLFKGDPKDDGEKIGLEILKLIQGRYFVPVIFYSGNTKDVHDLKSQIVGVVTKGDDGIDGLRSEIVRLVQSNLPFLKDNLHNYIEEELKTYFWDIIHDQRDKFKPENNDFSLGYLMLRKFSQSLSKDKISDILGDSQLKDNKVHPMEFYIYPTDINNEVESGELLEKDGDVYAILTPSCDFVERFSIKDNSSLGRKVGKILLTKTRLLSNSDEFKAYKEKSNKETTSKLEKLIISGKSDRYFFLPGTPFIDNRYIDFQDKIMITYEDLGGYSRLAKLDNPFAEGMIASFIRYYNRIGYPDIDCEYIMRNL</sequence>
<dbReference type="GO" id="GO:0000160">
    <property type="term" value="P:phosphorelay signal transduction system"/>
    <property type="evidence" value="ECO:0007669"/>
    <property type="project" value="InterPro"/>
</dbReference>
<accession>A0A8T4HCM9</accession>
<keyword evidence="4" id="KW-1185">Reference proteome</keyword>
<dbReference type="PROSITE" id="PS50110">
    <property type="entry name" value="RESPONSE_REGULATORY"/>
    <property type="match status" value="1"/>
</dbReference>
<dbReference type="EMBL" id="JAGKSB010000023">
    <property type="protein sequence ID" value="MBP3944544.1"/>
    <property type="molecule type" value="Genomic_DNA"/>
</dbReference>
<dbReference type="InterPro" id="IPR011006">
    <property type="entry name" value="CheY-like_superfamily"/>
</dbReference>
<dbReference type="RefSeq" id="WP_353548057.1">
    <property type="nucleotide sequence ID" value="NZ_JAGKSB010000023.1"/>
</dbReference>
<comment type="caution">
    <text evidence="3">The sequence shown here is derived from an EMBL/GenBank/DDBJ whole genome shotgun (WGS) entry which is preliminary data.</text>
</comment>
<organism evidence="3 4">
    <name type="scientific">Rhinopithecimicrobium faecis</name>
    <dbReference type="NCBI Taxonomy" id="2820698"/>
    <lineage>
        <taxon>Bacteria</taxon>
        <taxon>Pseudomonadati</taxon>
        <taxon>Bacteroidota</taxon>
        <taxon>Sphingobacteriia</taxon>
        <taxon>Sphingobacteriales</taxon>
        <taxon>Sphingobacteriaceae</taxon>
        <taxon>Rhinopithecimicrobium</taxon>
    </lineage>
</organism>
<gene>
    <name evidence="3" type="ORF">J5U18_13465</name>
</gene>
<evidence type="ECO:0000256" key="1">
    <source>
        <dbReference type="PROSITE-ProRule" id="PRU00169"/>
    </source>
</evidence>
<dbReference type="Gene3D" id="3.40.50.2300">
    <property type="match status" value="1"/>
</dbReference>
<evidence type="ECO:0000313" key="4">
    <source>
        <dbReference type="Proteomes" id="UP000679691"/>
    </source>
</evidence>
<protein>
    <recommendedName>
        <fullName evidence="2">Response regulatory domain-containing protein</fullName>
    </recommendedName>
</protein>
<keyword evidence="1" id="KW-0597">Phosphoprotein</keyword>
<dbReference type="AlphaFoldDB" id="A0A8T4HCM9"/>
<feature type="domain" description="Response regulatory" evidence="2">
    <location>
        <begin position="6"/>
        <end position="127"/>
    </location>
</feature>
<evidence type="ECO:0000313" key="3">
    <source>
        <dbReference type="EMBL" id="MBP3944544.1"/>
    </source>
</evidence>